<evidence type="ECO:0000256" key="6">
    <source>
        <dbReference type="SAM" id="Phobius"/>
    </source>
</evidence>
<dbReference type="PANTHER" id="PTHR35007:SF2">
    <property type="entry name" value="PILUS ASSEMBLE PROTEIN"/>
    <property type="match status" value="1"/>
</dbReference>
<dbReference type="InterPro" id="IPR018076">
    <property type="entry name" value="T2SS_GspF_dom"/>
</dbReference>
<proteinExistence type="predicted"/>
<organism evidence="8 9">
    <name type="scientific">Photobacterium marinum</name>
    <dbReference type="NCBI Taxonomy" id="1056511"/>
    <lineage>
        <taxon>Bacteria</taxon>
        <taxon>Pseudomonadati</taxon>
        <taxon>Pseudomonadota</taxon>
        <taxon>Gammaproteobacteria</taxon>
        <taxon>Vibrionales</taxon>
        <taxon>Vibrionaceae</taxon>
        <taxon>Photobacterium</taxon>
    </lineage>
</organism>
<keyword evidence="9" id="KW-1185">Reference proteome</keyword>
<dbReference type="Proteomes" id="UP000011134">
    <property type="component" value="Unassembled WGS sequence"/>
</dbReference>
<dbReference type="PATRIC" id="fig|1056511.3.peg.2474"/>
<feature type="transmembrane region" description="Helical" evidence="6">
    <location>
        <begin position="111"/>
        <end position="132"/>
    </location>
</feature>
<feature type="transmembrane region" description="Helical" evidence="6">
    <location>
        <begin position="20"/>
        <end position="41"/>
    </location>
</feature>
<dbReference type="PANTHER" id="PTHR35007">
    <property type="entry name" value="INTEGRAL MEMBRANE PROTEIN-RELATED"/>
    <property type="match status" value="1"/>
</dbReference>
<feature type="transmembrane region" description="Helical" evidence="6">
    <location>
        <begin position="290"/>
        <end position="314"/>
    </location>
</feature>
<dbReference type="AlphaFoldDB" id="L8JEE0"/>
<feature type="transmembrane region" description="Helical" evidence="6">
    <location>
        <begin position="138"/>
        <end position="159"/>
    </location>
</feature>
<evidence type="ECO:0000313" key="9">
    <source>
        <dbReference type="Proteomes" id="UP000011134"/>
    </source>
</evidence>
<reference evidence="8 9" key="1">
    <citation type="submission" date="2012-12" db="EMBL/GenBank/DDBJ databases">
        <title>Genome Assembly of Photobacterium sp. AK15.</title>
        <authorList>
            <person name="Khatri I."/>
            <person name="Vaidya B."/>
            <person name="Srinivas T.N.R."/>
            <person name="Subramanian S."/>
            <person name="Pinnaka A."/>
        </authorList>
    </citation>
    <scope>NUCLEOTIDE SEQUENCE [LARGE SCALE GENOMIC DNA]</scope>
    <source>
        <strain evidence="8 9">AK15</strain>
    </source>
</reference>
<evidence type="ECO:0000256" key="5">
    <source>
        <dbReference type="ARBA" id="ARBA00023136"/>
    </source>
</evidence>
<keyword evidence="4 6" id="KW-1133">Transmembrane helix</keyword>
<gene>
    <name evidence="8" type="ORF">C942_00981</name>
</gene>
<evidence type="ECO:0000256" key="1">
    <source>
        <dbReference type="ARBA" id="ARBA00004651"/>
    </source>
</evidence>
<keyword evidence="5 6" id="KW-0472">Membrane</keyword>
<evidence type="ECO:0000259" key="7">
    <source>
        <dbReference type="Pfam" id="PF00482"/>
    </source>
</evidence>
<dbReference type="Pfam" id="PF00482">
    <property type="entry name" value="T2SSF"/>
    <property type="match status" value="1"/>
</dbReference>
<keyword evidence="3 6" id="KW-0812">Transmembrane</keyword>
<evidence type="ECO:0000256" key="3">
    <source>
        <dbReference type="ARBA" id="ARBA00022692"/>
    </source>
</evidence>
<dbReference type="GO" id="GO:0005886">
    <property type="term" value="C:plasma membrane"/>
    <property type="evidence" value="ECO:0007669"/>
    <property type="project" value="UniProtKB-SubCell"/>
</dbReference>
<sequence>MDYIITLLNGIVENETYAKWLFLAFAFFSAAALTISAEILFTNFFNPIKKKLHNISGNNKDINTAEASQLDKTLESIEKYVTPNSVREKHNTRHLLMHAGYEKESSLTTFYAIKIVLVIIALFTSLITTLFFPELSSQSVIIYTLMAMAFASFLPNIILNRMAEKRIKALRNAFPDALDLLVVSSEAGLGFLAALNRVSTEIGPVSPSLSHELQLIGQKVRVGIPMHTALNQFIERTGLIELQGLISIINQSVKLGSSMGDTLREYAEEFRDRRMQKAEEEAAKIGTKMIFPLVTCIWPGFFTIAVGPAVIAVLDAFGK</sequence>
<protein>
    <submittedName>
        <fullName evidence="8">Type II/IV secretion system protein TadC, associated with Flp pilus assembly</fullName>
    </submittedName>
</protein>
<dbReference type="RefSeq" id="WP_007466044.1">
    <property type="nucleotide sequence ID" value="NZ_AMZO01000016.1"/>
</dbReference>
<evidence type="ECO:0000313" key="8">
    <source>
        <dbReference type="EMBL" id="ELR65894.1"/>
    </source>
</evidence>
<accession>L8JEE0</accession>
<name>L8JEE0_9GAMM</name>
<dbReference type="EMBL" id="AMZO01000016">
    <property type="protein sequence ID" value="ELR65894.1"/>
    <property type="molecule type" value="Genomic_DNA"/>
</dbReference>
<dbReference type="OrthoDB" id="9810662at2"/>
<keyword evidence="2" id="KW-1003">Cell membrane</keyword>
<evidence type="ECO:0000256" key="4">
    <source>
        <dbReference type="ARBA" id="ARBA00022989"/>
    </source>
</evidence>
<feature type="domain" description="Type II secretion system protein GspF" evidence="7">
    <location>
        <begin position="178"/>
        <end position="306"/>
    </location>
</feature>
<comment type="caution">
    <text evidence="8">The sequence shown here is derived from an EMBL/GenBank/DDBJ whole genome shotgun (WGS) entry which is preliminary data.</text>
</comment>
<comment type="subcellular location">
    <subcellularLocation>
        <location evidence="1">Cell membrane</location>
        <topology evidence="1">Multi-pass membrane protein</topology>
    </subcellularLocation>
</comment>
<evidence type="ECO:0000256" key="2">
    <source>
        <dbReference type="ARBA" id="ARBA00022475"/>
    </source>
</evidence>